<evidence type="ECO:0000313" key="4">
    <source>
        <dbReference type="Proteomes" id="UP000077115"/>
    </source>
</evidence>
<dbReference type="AlphaFoldDB" id="A0A177WYP0"/>
<protein>
    <recommendedName>
        <fullName evidence="2">25S rRNA (uridine-N(3))-methyltransferase BMT5-like domain-containing protein</fullName>
    </recommendedName>
</protein>
<reference evidence="3 4" key="1">
    <citation type="submission" date="2006-10" db="EMBL/GenBank/DDBJ databases">
        <title>The Genome Sequence of Batrachochytrium dendrobatidis JEL423.</title>
        <authorList>
            <consortium name="The Broad Institute Genome Sequencing Platform"/>
            <person name="Birren B."/>
            <person name="Lander E."/>
            <person name="Galagan J."/>
            <person name="Cuomo C."/>
            <person name="Devon K."/>
            <person name="Jaffe D."/>
            <person name="Butler J."/>
            <person name="Alvarez P."/>
            <person name="Gnerre S."/>
            <person name="Grabherr M."/>
            <person name="Kleber M."/>
            <person name="Mauceli E."/>
            <person name="Brockman W."/>
            <person name="Young S."/>
            <person name="LaButti K."/>
            <person name="Sykes S."/>
            <person name="DeCaprio D."/>
            <person name="Crawford M."/>
            <person name="Koehrsen M."/>
            <person name="Engels R."/>
            <person name="Montgomery P."/>
            <person name="Pearson M."/>
            <person name="Howarth C."/>
            <person name="Larson L."/>
            <person name="White J."/>
            <person name="O'Leary S."/>
            <person name="Kodira C."/>
            <person name="Zeng Q."/>
            <person name="Yandava C."/>
            <person name="Alvarado L."/>
            <person name="Longcore J."/>
            <person name="James T."/>
        </authorList>
    </citation>
    <scope>NUCLEOTIDE SEQUENCE [LARGE SCALE GENOMIC DNA]</scope>
    <source>
        <strain evidence="3 4">JEL423</strain>
    </source>
</reference>
<evidence type="ECO:0000259" key="2">
    <source>
        <dbReference type="Pfam" id="PF10354"/>
    </source>
</evidence>
<accession>A0A177WYP0</accession>
<dbReference type="STRING" id="403673.A0A177WYP0"/>
<dbReference type="Pfam" id="PF10354">
    <property type="entry name" value="BMT5-like"/>
    <property type="match status" value="1"/>
</dbReference>
<sequence>MGKPKKAKLVQLLKNMSKPVSKHAKKQQSTPSSNVKKRSSPHAKTGSLTATQPCVIRSIKSQQSFYFESDDTVLLVGEGNFSFAASLIQELSGTLHLTATSYDSHSTVVSKYPDSVENLALLADWESTTLFNIDATVLHKTKLLKSKRFDCIIFNFPHVGLGIKDQTRNIQQNQTLISDFLASAMHLLTSRSLYGDSKDGVIYITVKTGMPYDLWDVKGLAKANGGMSCLRSFVFHPEAFPGYSHRRTIGFSEGLSTDDNSEILKRPSRTYAFTVKQEDEPTLDNDDDHDNE</sequence>
<feature type="compositionally biased region" description="Acidic residues" evidence="1">
    <location>
        <begin position="280"/>
        <end position="292"/>
    </location>
</feature>
<organism evidence="3 4">
    <name type="scientific">Batrachochytrium dendrobatidis (strain JEL423)</name>
    <dbReference type="NCBI Taxonomy" id="403673"/>
    <lineage>
        <taxon>Eukaryota</taxon>
        <taxon>Fungi</taxon>
        <taxon>Fungi incertae sedis</taxon>
        <taxon>Chytridiomycota</taxon>
        <taxon>Chytridiomycota incertae sedis</taxon>
        <taxon>Chytridiomycetes</taxon>
        <taxon>Rhizophydiales</taxon>
        <taxon>Rhizophydiales incertae sedis</taxon>
        <taxon>Batrachochytrium</taxon>
    </lineage>
</organism>
<dbReference type="eggNOG" id="KOG4174">
    <property type="taxonomic scope" value="Eukaryota"/>
</dbReference>
<feature type="region of interest" description="Disordered" evidence="1">
    <location>
        <begin position="14"/>
        <end position="48"/>
    </location>
</feature>
<dbReference type="GO" id="GO:0070475">
    <property type="term" value="P:rRNA base methylation"/>
    <property type="evidence" value="ECO:0007669"/>
    <property type="project" value="InterPro"/>
</dbReference>
<dbReference type="InterPro" id="IPR019446">
    <property type="entry name" value="BMT5-like"/>
</dbReference>
<dbReference type="PANTHER" id="PTHR11538:SF26">
    <property type="entry name" value="FERREDOXIN-FOLD ANTICODON-BINDING DOMAIN-CONTAINING PROTEIN 1"/>
    <property type="match status" value="1"/>
</dbReference>
<evidence type="ECO:0000313" key="3">
    <source>
        <dbReference type="EMBL" id="OAJ45012.1"/>
    </source>
</evidence>
<dbReference type="OrthoDB" id="273345at2759"/>
<name>A0A177WYP0_BATDL</name>
<dbReference type="GO" id="GO:0005737">
    <property type="term" value="C:cytoplasm"/>
    <property type="evidence" value="ECO:0007669"/>
    <property type="project" value="TreeGrafter"/>
</dbReference>
<evidence type="ECO:0000256" key="1">
    <source>
        <dbReference type="SAM" id="MobiDB-lite"/>
    </source>
</evidence>
<feature type="domain" description="25S rRNA (uridine-N(3))-methyltransferase BMT5-like" evidence="2">
    <location>
        <begin position="74"/>
        <end position="247"/>
    </location>
</feature>
<gene>
    <name evidence="3" type="ORF">BDEG_28182</name>
</gene>
<dbReference type="GO" id="GO:0070042">
    <property type="term" value="F:rRNA (uridine-N3-)-methyltransferase activity"/>
    <property type="evidence" value="ECO:0007669"/>
    <property type="project" value="InterPro"/>
</dbReference>
<reference evidence="3 4" key="2">
    <citation type="submission" date="2016-05" db="EMBL/GenBank/DDBJ databases">
        <title>Lineage-specific infection strategies underlie the spectrum of fungal disease in amphibians.</title>
        <authorList>
            <person name="Cuomo C.A."/>
            <person name="Farrer R.A."/>
            <person name="James T."/>
            <person name="Longcore J."/>
            <person name="Birren B."/>
        </authorList>
    </citation>
    <scope>NUCLEOTIDE SEQUENCE [LARGE SCALE GENOMIC DNA]</scope>
    <source>
        <strain evidence="3 4">JEL423</strain>
    </source>
</reference>
<dbReference type="Proteomes" id="UP000077115">
    <property type="component" value="Unassembled WGS sequence"/>
</dbReference>
<proteinExistence type="predicted"/>
<dbReference type="EMBL" id="DS022314">
    <property type="protein sequence ID" value="OAJ45012.1"/>
    <property type="molecule type" value="Genomic_DNA"/>
</dbReference>
<feature type="region of interest" description="Disordered" evidence="1">
    <location>
        <begin position="270"/>
        <end position="292"/>
    </location>
</feature>
<dbReference type="VEuPathDB" id="FungiDB:BDEG_28182"/>
<dbReference type="PANTHER" id="PTHR11538">
    <property type="entry name" value="PHENYLALANYL-TRNA SYNTHETASE"/>
    <property type="match status" value="1"/>
</dbReference>